<feature type="DNA-binding region" description="TEA" evidence="2">
    <location>
        <begin position="23"/>
        <end position="95"/>
    </location>
</feature>
<evidence type="ECO:0000313" key="5">
    <source>
        <dbReference type="EMBL" id="KAJ7709941.1"/>
    </source>
</evidence>
<proteinExistence type="inferred from homology"/>
<reference evidence="5" key="1">
    <citation type="submission" date="2023-03" db="EMBL/GenBank/DDBJ databases">
        <title>Massive genome expansion in bonnet fungi (Mycena s.s.) driven by repeated elements and novel gene families across ecological guilds.</title>
        <authorList>
            <consortium name="Lawrence Berkeley National Laboratory"/>
            <person name="Harder C.B."/>
            <person name="Miyauchi S."/>
            <person name="Viragh M."/>
            <person name="Kuo A."/>
            <person name="Thoen E."/>
            <person name="Andreopoulos B."/>
            <person name="Lu D."/>
            <person name="Skrede I."/>
            <person name="Drula E."/>
            <person name="Henrissat B."/>
            <person name="Morin E."/>
            <person name="Kohler A."/>
            <person name="Barry K."/>
            <person name="LaButti K."/>
            <person name="Morin E."/>
            <person name="Salamov A."/>
            <person name="Lipzen A."/>
            <person name="Mereny Z."/>
            <person name="Hegedus B."/>
            <person name="Baldrian P."/>
            <person name="Stursova M."/>
            <person name="Weitz H."/>
            <person name="Taylor A."/>
            <person name="Grigoriev I.V."/>
            <person name="Nagy L.G."/>
            <person name="Martin F."/>
            <person name="Kauserud H."/>
        </authorList>
    </citation>
    <scope>NUCLEOTIDE SEQUENCE</scope>
    <source>
        <strain evidence="5">CBHHK067</strain>
    </source>
</reference>
<organism evidence="5 6">
    <name type="scientific">Mycena rosella</name>
    <name type="common">Pink bonnet</name>
    <name type="synonym">Agaricus rosellus</name>
    <dbReference type="NCBI Taxonomy" id="1033263"/>
    <lineage>
        <taxon>Eukaryota</taxon>
        <taxon>Fungi</taxon>
        <taxon>Dikarya</taxon>
        <taxon>Basidiomycota</taxon>
        <taxon>Agaricomycotina</taxon>
        <taxon>Agaricomycetes</taxon>
        <taxon>Agaricomycetidae</taxon>
        <taxon>Agaricales</taxon>
        <taxon>Marasmiineae</taxon>
        <taxon>Mycenaceae</taxon>
        <taxon>Mycena</taxon>
    </lineage>
</organism>
<dbReference type="Proteomes" id="UP001221757">
    <property type="component" value="Unassembled WGS sequence"/>
</dbReference>
<dbReference type="AlphaFoldDB" id="A0AAD7H1X0"/>
<dbReference type="Gene3D" id="6.10.20.40">
    <property type="entry name" value="TEA/ATTS domain"/>
    <property type="match status" value="1"/>
</dbReference>
<comment type="caution">
    <text evidence="5">The sequence shown here is derived from an EMBL/GenBank/DDBJ whole genome shotgun (WGS) entry which is preliminary data.</text>
</comment>
<evidence type="ECO:0000256" key="1">
    <source>
        <dbReference type="ARBA" id="ARBA00008421"/>
    </source>
</evidence>
<feature type="compositionally biased region" description="Polar residues" evidence="3">
    <location>
        <begin position="439"/>
        <end position="448"/>
    </location>
</feature>
<dbReference type="SMART" id="SM00426">
    <property type="entry name" value="TEA"/>
    <property type="match status" value="1"/>
</dbReference>
<feature type="compositionally biased region" description="Low complexity" evidence="3">
    <location>
        <begin position="453"/>
        <end position="474"/>
    </location>
</feature>
<feature type="domain" description="TEA" evidence="4">
    <location>
        <begin position="23"/>
        <end position="95"/>
    </location>
</feature>
<dbReference type="InterPro" id="IPR000818">
    <property type="entry name" value="TEA/ATTS_dom"/>
</dbReference>
<feature type="region of interest" description="Disordered" evidence="3">
    <location>
        <begin position="409"/>
        <end position="474"/>
    </location>
</feature>
<gene>
    <name evidence="5" type="ORF">B0H17DRAFT_1029920</name>
</gene>
<protein>
    <recommendedName>
        <fullName evidence="4">TEA domain-containing protein</fullName>
    </recommendedName>
</protein>
<feature type="region of interest" description="Disordered" evidence="3">
    <location>
        <begin position="1"/>
        <end position="23"/>
    </location>
</feature>
<dbReference type="GO" id="GO:0003700">
    <property type="term" value="F:DNA-binding transcription factor activity"/>
    <property type="evidence" value="ECO:0007669"/>
    <property type="project" value="InterPro"/>
</dbReference>
<comment type="similarity">
    <text evidence="1">Belongs to the TEC1 family.</text>
</comment>
<accession>A0AAD7H1X0</accession>
<evidence type="ECO:0000256" key="3">
    <source>
        <dbReference type="SAM" id="MobiDB-lite"/>
    </source>
</evidence>
<dbReference type="Pfam" id="PF01285">
    <property type="entry name" value="TEA"/>
    <property type="match status" value="1"/>
</dbReference>
<feature type="compositionally biased region" description="Pro residues" evidence="3">
    <location>
        <begin position="409"/>
        <end position="426"/>
    </location>
</feature>
<keyword evidence="6" id="KW-1185">Reference proteome</keyword>
<sequence>MDDQHSSSKTLTPQRKHRKLLKDGSGTAVWPEHIESLFVQGLRAYWDSPWATYSRGRSRWRNQFLVDYLNNLGIVRTKKQVASHIQVLRNMWKGEPEYHLVAGGEELFPDPVKVEEHPALLTIEHEDDDVSDLSNSPPDFFADFPPSPGETSPMFPGLTYSPSSPLSSLPELESPPNAFSTLAAPYPYVPHQKAYPAAFSAPPAPVRYPNRTTSLTLLADGMTAFTVNLDKLAPPAALPARTPPLVLRLRLTIPPVEDARAPANLHGFFASVRLASLWSAQAKVFTRVYDAAGHCYSSEDDALQANSVELGTVVASFPESALSRARWFDSAMQTSVTQQIIVDGATLLLVAYELDRRTGHSALPSADLISFQKYTSSGDAKPPSSPTYASYAPPANDYAYASTSPVYPPPASASSYSPPPSAPGYSPPNHTAYYPPASYSPSLQQPSYTHAHAPPTSSYTPSLSSALTPVPLRS</sequence>
<dbReference type="InterPro" id="IPR038096">
    <property type="entry name" value="TEA/ATTS_sf"/>
</dbReference>
<evidence type="ECO:0000259" key="4">
    <source>
        <dbReference type="PROSITE" id="PS51088"/>
    </source>
</evidence>
<dbReference type="PROSITE" id="PS51088">
    <property type="entry name" value="TEA_2"/>
    <property type="match status" value="1"/>
</dbReference>
<evidence type="ECO:0000313" key="6">
    <source>
        <dbReference type="Proteomes" id="UP001221757"/>
    </source>
</evidence>
<dbReference type="EMBL" id="JARKIE010000002">
    <property type="protein sequence ID" value="KAJ7709941.1"/>
    <property type="molecule type" value="Genomic_DNA"/>
</dbReference>
<evidence type="ECO:0000256" key="2">
    <source>
        <dbReference type="PROSITE-ProRule" id="PRU00505"/>
    </source>
</evidence>
<name>A0AAD7H1X0_MYCRO</name>